<proteinExistence type="predicted"/>
<evidence type="ECO:0000313" key="1">
    <source>
        <dbReference type="EMBL" id="KAJ8006069.1"/>
    </source>
</evidence>
<evidence type="ECO:0000313" key="2">
    <source>
        <dbReference type="Proteomes" id="UP001157502"/>
    </source>
</evidence>
<name>A0ACC2GQY4_DALPE</name>
<dbReference type="Proteomes" id="UP001157502">
    <property type="component" value="Chromosome 10"/>
</dbReference>
<protein>
    <submittedName>
        <fullName evidence="1">Uncharacterized protein</fullName>
    </submittedName>
</protein>
<gene>
    <name evidence="1" type="ORF">DPEC_G00124430</name>
</gene>
<keyword evidence="2" id="KW-1185">Reference proteome</keyword>
<sequence length="174" mass="18394">MALLSIQLSDNDSIIPPHHTPLSARRGLQVTAQRGLFTSAGVKQRPAFTRSPRTAGPASTRASIQTLYDHLSLLLLHHKSGLKRHGTTSHTPPLPWATMGSSNSPALYPTSYTSVSAPLPAYSSPNRSIIGLLSLVNVASDTSDGSFIHMIGFRGKVGAGEGWARVAGTITTKS</sequence>
<comment type="caution">
    <text evidence="1">The sequence shown here is derived from an EMBL/GenBank/DDBJ whole genome shotgun (WGS) entry which is preliminary data.</text>
</comment>
<organism evidence="1 2">
    <name type="scientific">Dallia pectoralis</name>
    <name type="common">Alaska blackfish</name>
    <dbReference type="NCBI Taxonomy" id="75939"/>
    <lineage>
        <taxon>Eukaryota</taxon>
        <taxon>Metazoa</taxon>
        <taxon>Chordata</taxon>
        <taxon>Craniata</taxon>
        <taxon>Vertebrata</taxon>
        <taxon>Euteleostomi</taxon>
        <taxon>Actinopterygii</taxon>
        <taxon>Neopterygii</taxon>
        <taxon>Teleostei</taxon>
        <taxon>Protacanthopterygii</taxon>
        <taxon>Esociformes</taxon>
        <taxon>Umbridae</taxon>
        <taxon>Dallia</taxon>
    </lineage>
</organism>
<reference evidence="1" key="1">
    <citation type="submission" date="2021-05" db="EMBL/GenBank/DDBJ databases">
        <authorList>
            <person name="Pan Q."/>
            <person name="Jouanno E."/>
            <person name="Zahm M."/>
            <person name="Klopp C."/>
            <person name="Cabau C."/>
            <person name="Louis A."/>
            <person name="Berthelot C."/>
            <person name="Parey E."/>
            <person name="Roest Crollius H."/>
            <person name="Montfort J."/>
            <person name="Robinson-Rechavi M."/>
            <person name="Bouchez O."/>
            <person name="Lampietro C."/>
            <person name="Lopez Roques C."/>
            <person name="Donnadieu C."/>
            <person name="Postlethwait J."/>
            <person name="Bobe J."/>
            <person name="Dillon D."/>
            <person name="Chandos A."/>
            <person name="von Hippel F."/>
            <person name="Guiguen Y."/>
        </authorList>
    </citation>
    <scope>NUCLEOTIDE SEQUENCE</scope>
    <source>
        <strain evidence="1">YG-Jan2019</strain>
    </source>
</reference>
<accession>A0ACC2GQY4</accession>
<dbReference type="EMBL" id="CM055737">
    <property type="protein sequence ID" value="KAJ8006069.1"/>
    <property type="molecule type" value="Genomic_DNA"/>
</dbReference>